<organism evidence="1 2">
    <name type="scientific">Bradyrhizobium stylosanthis</name>
    <dbReference type="NCBI Taxonomy" id="1803665"/>
    <lineage>
        <taxon>Bacteria</taxon>
        <taxon>Pseudomonadati</taxon>
        <taxon>Pseudomonadota</taxon>
        <taxon>Alphaproteobacteria</taxon>
        <taxon>Hyphomicrobiales</taxon>
        <taxon>Nitrobacteraceae</taxon>
        <taxon>Bradyrhizobium</taxon>
    </lineage>
</organism>
<comment type="caution">
    <text evidence="1">The sequence shown here is derived from an EMBL/GenBank/DDBJ whole genome shotgun (WGS) entry which is preliminary data.</text>
</comment>
<dbReference type="RefSeq" id="WP_186467541.1">
    <property type="nucleotide sequence ID" value="NZ_LVEM01000003.1"/>
</dbReference>
<keyword evidence="2" id="KW-1185">Reference proteome</keyword>
<proteinExistence type="predicted"/>
<dbReference type="AlphaFoldDB" id="A0A560DNB7"/>
<name>A0A560DNB7_9BRAD</name>
<sequence>MSAVWPALIAAVIAAIGWFANDKLTSQREELRRRTEAQFRFVERQLEELYGPLSAELYEGRRTFSDLLESLGRDYVFPANDILSPLELKTWLFWAESDFLPRNERIKVLLMRKTHLIEGPTFPDSYVLFLDHCNSWAINHLRWKQQQVEYSWHSKVNWPEAFETEVLDTFHELKRRHADLLGKLASPTLSSPAVPVDDSARRATT</sequence>
<dbReference type="EMBL" id="VITK01000005">
    <property type="protein sequence ID" value="TWA98613.1"/>
    <property type="molecule type" value="Genomic_DNA"/>
</dbReference>
<dbReference type="Proteomes" id="UP000319949">
    <property type="component" value="Unassembled WGS sequence"/>
</dbReference>
<evidence type="ECO:0000313" key="2">
    <source>
        <dbReference type="Proteomes" id="UP000319949"/>
    </source>
</evidence>
<evidence type="ECO:0000313" key="1">
    <source>
        <dbReference type="EMBL" id="TWA98613.1"/>
    </source>
</evidence>
<reference evidence="1 2" key="1">
    <citation type="submission" date="2019-06" db="EMBL/GenBank/DDBJ databases">
        <title>Genomic Encyclopedia of Type Strains, Phase IV (KMG-V): Genome sequencing to study the core and pangenomes of soil and plant-associated prokaryotes.</title>
        <authorList>
            <person name="Whitman W."/>
        </authorList>
    </citation>
    <scope>NUCLEOTIDE SEQUENCE [LARGE SCALE GENOMIC DNA]</scope>
    <source>
        <strain evidence="1 2">BR 510</strain>
    </source>
</reference>
<accession>A0A560DNB7</accession>
<gene>
    <name evidence="1" type="ORF">FBZ96_105291</name>
</gene>
<protein>
    <submittedName>
        <fullName evidence="1">Uncharacterized protein</fullName>
    </submittedName>
</protein>